<keyword evidence="1" id="KW-0472">Membrane</keyword>
<keyword evidence="1" id="KW-1133">Transmembrane helix</keyword>
<proteinExistence type="predicted"/>
<feature type="transmembrane region" description="Helical" evidence="1">
    <location>
        <begin position="24"/>
        <end position="49"/>
    </location>
</feature>
<dbReference type="Proteomes" id="UP000324233">
    <property type="component" value="Chromosome"/>
</dbReference>
<keyword evidence="3" id="KW-1185">Reference proteome</keyword>
<dbReference type="EMBL" id="CP042997">
    <property type="protein sequence ID" value="QEH38285.1"/>
    <property type="molecule type" value="Genomic_DNA"/>
</dbReference>
<reference evidence="2 3" key="1">
    <citation type="submission" date="2019-08" db="EMBL/GenBank/DDBJ databases">
        <title>Deep-cultivation of Planctomycetes and their phenomic and genomic characterization uncovers novel biology.</title>
        <authorList>
            <person name="Wiegand S."/>
            <person name="Jogler M."/>
            <person name="Boedeker C."/>
            <person name="Pinto D."/>
            <person name="Vollmers J."/>
            <person name="Rivas-Marin E."/>
            <person name="Kohn T."/>
            <person name="Peeters S.H."/>
            <person name="Heuer A."/>
            <person name="Rast P."/>
            <person name="Oberbeckmann S."/>
            <person name="Bunk B."/>
            <person name="Jeske O."/>
            <person name="Meyerdierks A."/>
            <person name="Storesund J.E."/>
            <person name="Kallscheuer N."/>
            <person name="Luecker S."/>
            <person name="Lage O.M."/>
            <person name="Pohl T."/>
            <person name="Merkel B.J."/>
            <person name="Hornburger P."/>
            <person name="Mueller R.-W."/>
            <person name="Bruemmer F."/>
            <person name="Labrenz M."/>
            <person name="Spormann A.M."/>
            <person name="Op den Camp H."/>
            <person name="Overmann J."/>
            <person name="Amann R."/>
            <person name="Jetten M.S.M."/>
            <person name="Mascher T."/>
            <person name="Medema M.H."/>
            <person name="Devos D.P."/>
            <person name="Kaster A.-K."/>
            <person name="Ovreas L."/>
            <person name="Rohde M."/>
            <person name="Galperin M.Y."/>
            <person name="Jogler C."/>
        </authorList>
    </citation>
    <scope>NUCLEOTIDE SEQUENCE [LARGE SCALE GENOMIC DNA]</scope>
    <source>
        <strain evidence="2 3">OJF2</strain>
    </source>
</reference>
<dbReference type="KEGG" id="agv:OJF2_68830"/>
<evidence type="ECO:0000313" key="2">
    <source>
        <dbReference type="EMBL" id="QEH38285.1"/>
    </source>
</evidence>
<dbReference type="AlphaFoldDB" id="A0A5B9WDY9"/>
<dbReference type="RefSeq" id="WP_148597742.1">
    <property type="nucleotide sequence ID" value="NZ_CP042997.1"/>
</dbReference>
<keyword evidence="1" id="KW-0812">Transmembrane</keyword>
<organism evidence="2 3">
    <name type="scientific">Aquisphaera giovannonii</name>
    <dbReference type="NCBI Taxonomy" id="406548"/>
    <lineage>
        <taxon>Bacteria</taxon>
        <taxon>Pseudomonadati</taxon>
        <taxon>Planctomycetota</taxon>
        <taxon>Planctomycetia</taxon>
        <taxon>Isosphaerales</taxon>
        <taxon>Isosphaeraceae</taxon>
        <taxon>Aquisphaera</taxon>
    </lineage>
</organism>
<evidence type="ECO:0000313" key="3">
    <source>
        <dbReference type="Proteomes" id="UP000324233"/>
    </source>
</evidence>
<name>A0A5B9WDY9_9BACT</name>
<accession>A0A5B9WDY9</accession>
<sequence length="143" mass="15265">MGGTSPGFGPPEALRQARRGHVPVRVLCAVCFTAAAFFCSGVELAYSAFAPLDQAFMRDLSESYDRPNDPCVQAMGRKVREYRALAGRAARFAQNTCLWASGVLAGAGVLGMVIGYHFTRIKIELQPDPAAKGQSTGIDPELA</sequence>
<gene>
    <name evidence="2" type="ORF">OJF2_68830</name>
</gene>
<feature type="transmembrane region" description="Helical" evidence="1">
    <location>
        <begin position="98"/>
        <end position="118"/>
    </location>
</feature>
<protein>
    <submittedName>
        <fullName evidence="2">Uncharacterized protein</fullName>
    </submittedName>
</protein>
<evidence type="ECO:0000256" key="1">
    <source>
        <dbReference type="SAM" id="Phobius"/>
    </source>
</evidence>